<name>A0ABQ0KUK1_MYCCL</name>
<keyword evidence="3" id="KW-1185">Reference proteome</keyword>
<evidence type="ECO:0000256" key="1">
    <source>
        <dbReference type="SAM" id="MobiDB-lite"/>
    </source>
</evidence>
<organism evidence="2 3">
    <name type="scientific">Mycena chlorophos</name>
    <name type="common">Agaric fungus</name>
    <name type="synonym">Agaricus chlorophos</name>
    <dbReference type="NCBI Taxonomy" id="658473"/>
    <lineage>
        <taxon>Eukaryota</taxon>
        <taxon>Fungi</taxon>
        <taxon>Dikarya</taxon>
        <taxon>Basidiomycota</taxon>
        <taxon>Agaricomycotina</taxon>
        <taxon>Agaricomycetes</taxon>
        <taxon>Agaricomycetidae</taxon>
        <taxon>Agaricales</taxon>
        <taxon>Marasmiineae</taxon>
        <taxon>Mycenaceae</taxon>
        <taxon>Mycena</taxon>
    </lineage>
</organism>
<gene>
    <name evidence="2" type="ORF">MCHLO_00315</name>
</gene>
<evidence type="ECO:0008006" key="4">
    <source>
        <dbReference type="Google" id="ProtNLM"/>
    </source>
</evidence>
<evidence type="ECO:0000313" key="3">
    <source>
        <dbReference type="Proteomes" id="UP000815677"/>
    </source>
</evidence>
<reference evidence="2" key="1">
    <citation type="submission" date="2014-09" db="EMBL/GenBank/DDBJ databases">
        <title>Genome sequence of the luminous mushroom Mycena chlorophos for searching fungal bioluminescence genes.</title>
        <authorList>
            <person name="Tanaka Y."/>
            <person name="Kasuga D."/>
            <person name="Oba Y."/>
            <person name="Hase S."/>
            <person name="Sato K."/>
            <person name="Oba Y."/>
            <person name="Sakakibara Y."/>
        </authorList>
    </citation>
    <scope>NUCLEOTIDE SEQUENCE</scope>
</reference>
<accession>A0ABQ0KUK1</accession>
<dbReference type="EMBL" id="DF838116">
    <property type="protein sequence ID" value="GAT42605.1"/>
    <property type="molecule type" value="Genomic_DNA"/>
</dbReference>
<feature type="region of interest" description="Disordered" evidence="1">
    <location>
        <begin position="90"/>
        <end position="193"/>
    </location>
</feature>
<proteinExistence type="predicted"/>
<feature type="compositionally biased region" description="Low complexity" evidence="1">
    <location>
        <begin position="150"/>
        <end position="191"/>
    </location>
</feature>
<protein>
    <recommendedName>
        <fullName evidence="4">SAM domain-containing protein</fullName>
    </recommendedName>
</protein>
<sequence length="370" mass="41659">MSAVTKKAAKQPKHKDCPLTRTQRAQIRYLHHSCRLKEPHIAWIMFHSTQEHELKVVRRLLGDRYPRDEDDDELYLEDKICKQYPAHEEELKSGPGFDEVFEGSLSSLSDDEERKPSVVEENMTLKHSSRSPRGSSPPNKLHIHSPSAMSPRLTSPRASSSSSKPTVTAPGQTVSQSPRPVPSPIIRRTPPAGQDLETSLHHFLARDVEISLVRHYDLFCLVGLDTINKLRAMASWKREEMVELIWKLLASSPAVVPGLSRLDLMSLERAIEKTDKPALAGPPRPWPPHTVDDFLSQPMPGVSLVHHQDLFAHVGVTSMQHLRCIASGWTEEQLRRLFGPEDRVPMHMNAFDMAVLRLGLRRLVSGAVNG</sequence>
<dbReference type="Proteomes" id="UP000815677">
    <property type="component" value="Unassembled WGS sequence"/>
</dbReference>
<evidence type="ECO:0000313" key="2">
    <source>
        <dbReference type="EMBL" id="GAT42605.1"/>
    </source>
</evidence>